<dbReference type="Gene3D" id="3.10.20.90">
    <property type="entry name" value="Phosphatidylinositol 3-kinase Catalytic Subunit, Chain A, domain 1"/>
    <property type="match status" value="1"/>
</dbReference>
<proteinExistence type="predicted"/>
<dbReference type="AlphaFoldDB" id="A0A085NK34"/>
<evidence type="ECO:0000313" key="1">
    <source>
        <dbReference type="EMBL" id="KFD69830.1"/>
    </source>
</evidence>
<name>A0A085NK34_9BILA</name>
<reference evidence="1" key="1">
    <citation type="journal article" date="2014" name="Nat. Genet.">
        <title>Genome and transcriptome of the porcine whipworm Trichuris suis.</title>
        <authorList>
            <person name="Jex A.R."/>
            <person name="Nejsum P."/>
            <person name="Schwarz E.M."/>
            <person name="Hu L."/>
            <person name="Young N.D."/>
            <person name="Hall R.S."/>
            <person name="Korhonen P.K."/>
            <person name="Liao S."/>
            <person name="Thamsborg S."/>
            <person name="Xia J."/>
            <person name="Xu P."/>
            <person name="Wang S."/>
            <person name="Scheerlinck J.P."/>
            <person name="Hofmann A."/>
            <person name="Sternberg P.W."/>
            <person name="Wang J."/>
            <person name="Gasser R.B."/>
        </authorList>
    </citation>
    <scope>NUCLEOTIDE SEQUENCE [LARGE SCALE GENOMIC DNA]</scope>
    <source>
        <strain evidence="1">DCEP-RM93F</strain>
    </source>
</reference>
<gene>
    <name evidence="1" type="ORF">M514_13901</name>
</gene>
<accession>A0A085NK34</accession>
<organism evidence="1">
    <name type="scientific">Trichuris suis</name>
    <name type="common">pig whipworm</name>
    <dbReference type="NCBI Taxonomy" id="68888"/>
    <lineage>
        <taxon>Eukaryota</taxon>
        <taxon>Metazoa</taxon>
        <taxon>Ecdysozoa</taxon>
        <taxon>Nematoda</taxon>
        <taxon>Enoplea</taxon>
        <taxon>Dorylaimia</taxon>
        <taxon>Trichinellida</taxon>
        <taxon>Trichuridae</taxon>
        <taxon>Trichuris</taxon>
    </lineage>
</organism>
<dbReference type="EMBL" id="KL367492">
    <property type="protein sequence ID" value="KFD69830.1"/>
    <property type="molecule type" value="Genomic_DNA"/>
</dbReference>
<sequence length="159" mass="18044">MPTATSVPAVQRFENEVFFHLKAHPAMSLPDNLAGILLKERFVRACAKSCTVTHIKKYLLMRALVELFTKGDLQTSRNAAQIVRQTIDEISIFLRVKDGLVPLNVYGSMNIVALHSKFRHLQLTYPLEFYYYFHEADDLGLEGLIDPPSPLKISGLHFN</sequence>
<protein>
    <submittedName>
        <fullName evidence="1">Uncharacterized protein</fullName>
    </submittedName>
</protein>
<dbReference type="Proteomes" id="UP000030758">
    <property type="component" value="Unassembled WGS sequence"/>
</dbReference>